<dbReference type="GO" id="GO:0030170">
    <property type="term" value="F:pyridoxal phosphate binding"/>
    <property type="evidence" value="ECO:0007669"/>
    <property type="project" value="InterPro"/>
</dbReference>
<comment type="caution">
    <text evidence="9">The sequence shown here is derived from an EMBL/GenBank/DDBJ whole genome shotgun (WGS) entry which is preliminary data.</text>
</comment>
<comment type="similarity">
    <text evidence="2 7">Belongs to the group II decarboxylase family.</text>
</comment>
<dbReference type="InterPro" id="IPR015421">
    <property type="entry name" value="PyrdxlP-dep_Trfase_major"/>
</dbReference>
<evidence type="ECO:0000256" key="6">
    <source>
        <dbReference type="PIRSR" id="PIRSR602129-50"/>
    </source>
</evidence>
<evidence type="ECO:0000256" key="1">
    <source>
        <dbReference type="ARBA" id="ARBA00001933"/>
    </source>
</evidence>
<dbReference type="EMBL" id="CAJPDS010000121">
    <property type="protein sequence ID" value="CAF9938873.1"/>
    <property type="molecule type" value="Genomic_DNA"/>
</dbReference>
<dbReference type="GO" id="GO:0019752">
    <property type="term" value="P:carboxylic acid metabolic process"/>
    <property type="evidence" value="ECO:0007669"/>
    <property type="project" value="InterPro"/>
</dbReference>
<dbReference type="PANTHER" id="PTHR45677:SF8">
    <property type="entry name" value="CYSTEINE SULFINIC ACID DECARBOXYLASE"/>
    <property type="match status" value="1"/>
</dbReference>
<reference evidence="9" key="1">
    <citation type="submission" date="2021-03" db="EMBL/GenBank/DDBJ databases">
        <authorList>
            <person name="Tagirdzhanova G."/>
        </authorList>
    </citation>
    <scope>NUCLEOTIDE SEQUENCE</scope>
</reference>
<feature type="modified residue" description="N6-(pyridoxal phosphate)lysine" evidence="6">
    <location>
        <position position="362"/>
    </location>
</feature>
<name>A0A8H3J1H1_9LECA</name>
<dbReference type="Gene3D" id="3.40.640.10">
    <property type="entry name" value="Type I PLP-dependent aspartate aminotransferase-like (Major domain)"/>
    <property type="match status" value="1"/>
</dbReference>
<dbReference type="GO" id="GO:0005737">
    <property type="term" value="C:cytoplasm"/>
    <property type="evidence" value="ECO:0007669"/>
    <property type="project" value="TreeGrafter"/>
</dbReference>
<keyword evidence="5 7" id="KW-0456">Lyase</keyword>
<dbReference type="Pfam" id="PF00282">
    <property type="entry name" value="Pyridoxal_deC"/>
    <property type="match status" value="1"/>
</dbReference>
<gene>
    <name evidence="9" type="ORF">HETSPECPRED_001404</name>
</gene>
<dbReference type="InterPro" id="IPR015424">
    <property type="entry name" value="PyrdxlP-dep_Trfase"/>
</dbReference>
<sequence>MPSGSNGEEHSQSRVDEIDKLLNDTQKLILPFIRSADKREAATEALNAATKDPSKYRITRDPEAPSEGLPEETPHDQRNGTSYEHLLDSSNSSIAVTEEHDPQETARLMKLSLPHAGLAYDGFLKEVKKILEYSVNTWDPGFMSKLYASTDAPGLAAELLLASLNTNVHTYEVSPALTVIEKHTTRALAELFGFTGPHAGGVSVQGGSASNATSIVIARNTLHPATKKQGNHADGLKLLLFTSAHGHYSIEKAAQMLGFGSASVWSVPVDPKRGTMDASVLPSLIAKAKQEGYTPFYLNATAGTTVLGSFDPFPALSEICKAHNIWMHIDASWGGPVIFSPTHKAKLEGSHLADSIAINPHKMMGVPITCSFLLGPDLRHFHASNTLPANYLFHATEPSSDVYDLADLTLQCGRKGDSLKLYLSWVYHGTEGYTQQIDAALGTAAHLADMVSAHPDLILLSENPPPCCQVCFYYAKGGSLFEDGRENSTVTEQIVKGLRPRGFMIDYAGGDERGSFLRPVVSRGTGKRVVEALVEAVVDLGAKAAMAVNSTS</sequence>
<evidence type="ECO:0000256" key="5">
    <source>
        <dbReference type="ARBA" id="ARBA00023239"/>
    </source>
</evidence>
<keyword evidence="4 6" id="KW-0663">Pyridoxal phosphate</keyword>
<evidence type="ECO:0000256" key="3">
    <source>
        <dbReference type="ARBA" id="ARBA00022793"/>
    </source>
</evidence>
<dbReference type="AlphaFoldDB" id="A0A8H3J1H1"/>
<evidence type="ECO:0000313" key="9">
    <source>
        <dbReference type="EMBL" id="CAF9938873.1"/>
    </source>
</evidence>
<dbReference type="Gene3D" id="3.90.1150.170">
    <property type="match status" value="1"/>
</dbReference>
<evidence type="ECO:0000313" key="10">
    <source>
        <dbReference type="Proteomes" id="UP000664521"/>
    </source>
</evidence>
<accession>A0A8H3J1H1</accession>
<dbReference type="SUPFAM" id="SSF53383">
    <property type="entry name" value="PLP-dependent transferases"/>
    <property type="match status" value="1"/>
</dbReference>
<dbReference type="InterPro" id="IPR002129">
    <property type="entry name" value="PyrdxlP-dep_de-COase"/>
</dbReference>
<dbReference type="PANTHER" id="PTHR45677">
    <property type="entry name" value="GLUTAMATE DECARBOXYLASE-RELATED"/>
    <property type="match status" value="1"/>
</dbReference>
<evidence type="ECO:0000256" key="7">
    <source>
        <dbReference type="RuleBase" id="RU000382"/>
    </source>
</evidence>
<feature type="region of interest" description="Disordered" evidence="8">
    <location>
        <begin position="44"/>
        <end position="85"/>
    </location>
</feature>
<keyword evidence="3" id="KW-0210">Decarboxylase</keyword>
<comment type="cofactor">
    <cofactor evidence="1 6 7">
        <name>pyridoxal 5'-phosphate</name>
        <dbReference type="ChEBI" id="CHEBI:597326"/>
    </cofactor>
</comment>
<evidence type="ECO:0008006" key="11">
    <source>
        <dbReference type="Google" id="ProtNLM"/>
    </source>
</evidence>
<evidence type="ECO:0000256" key="8">
    <source>
        <dbReference type="SAM" id="MobiDB-lite"/>
    </source>
</evidence>
<proteinExistence type="inferred from homology"/>
<dbReference type="Proteomes" id="UP000664521">
    <property type="component" value="Unassembled WGS sequence"/>
</dbReference>
<organism evidence="9 10">
    <name type="scientific">Heterodermia speciosa</name>
    <dbReference type="NCBI Taxonomy" id="116794"/>
    <lineage>
        <taxon>Eukaryota</taxon>
        <taxon>Fungi</taxon>
        <taxon>Dikarya</taxon>
        <taxon>Ascomycota</taxon>
        <taxon>Pezizomycotina</taxon>
        <taxon>Lecanoromycetes</taxon>
        <taxon>OSLEUM clade</taxon>
        <taxon>Lecanoromycetidae</taxon>
        <taxon>Caliciales</taxon>
        <taxon>Physciaceae</taxon>
        <taxon>Heterodermia</taxon>
    </lineage>
</organism>
<dbReference type="GO" id="GO:0016831">
    <property type="term" value="F:carboxy-lyase activity"/>
    <property type="evidence" value="ECO:0007669"/>
    <property type="project" value="UniProtKB-KW"/>
</dbReference>
<protein>
    <recommendedName>
        <fullName evidence="11">Glutamate decarboxylase</fullName>
    </recommendedName>
</protein>
<keyword evidence="10" id="KW-1185">Reference proteome</keyword>
<dbReference type="OrthoDB" id="392571at2759"/>
<evidence type="ECO:0000256" key="4">
    <source>
        <dbReference type="ARBA" id="ARBA00022898"/>
    </source>
</evidence>
<evidence type="ECO:0000256" key="2">
    <source>
        <dbReference type="ARBA" id="ARBA00009533"/>
    </source>
</evidence>
<feature type="compositionally biased region" description="Basic and acidic residues" evidence="8">
    <location>
        <begin position="52"/>
        <end position="63"/>
    </location>
</feature>